<accession>A0A3B0RED6</accession>
<dbReference type="InterPro" id="IPR036812">
    <property type="entry name" value="NAD(P)_OxRdtase_dom_sf"/>
</dbReference>
<reference evidence="3" key="1">
    <citation type="submission" date="2018-06" db="EMBL/GenBank/DDBJ databases">
        <authorList>
            <person name="Zhirakovskaya E."/>
        </authorList>
    </citation>
    <scope>NUCLEOTIDE SEQUENCE</scope>
</reference>
<feature type="domain" description="NADP-dependent oxidoreductase" evidence="2">
    <location>
        <begin position="15"/>
        <end position="305"/>
    </location>
</feature>
<dbReference type="InterPro" id="IPR050791">
    <property type="entry name" value="Aldo-Keto_reductase"/>
</dbReference>
<proteinExistence type="predicted"/>
<sequence length="327" mass="36984">MQKRKLGKHGPEVGAIGLGCMSFGGFYGPTDEAESHRTLALALELGVDHLDISNIYGLGVSEQVVGTFIKDHPNRFKIATKAGIRVGDKRGYDNSPNYLRRCLDESFERLGVDFVDLFYIHRREQDRPIEDVSETMARLIKEGKIGGFGFSEISPGSLERANAVHHVMAVQSEYSLWTRLPELGMIQACERFGTAFVAFSPLARGMLTSKMPEPLKFPEKDFRKNQPRFQDEHFKYNFEKITRFNNYALQRGWTPEGLALAWCLKQGDHIIPIPGTRSPEHLQRDADGAQIQLNDADMAEIEEILPVGFAHGDRYTVEQYNGPERYC</sequence>
<evidence type="ECO:0000256" key="1">
    <source>
        <dbReference type="ARBA" id="ARBA00023002"/>
    </source>
</evidence>
<dbReference type="GO" id="GO:0005737">
    <property type="term" value="C:cytoplasm"/>
    <property type="evidence" value="ECO:0007669"/>
    <property type="project" value="TreeGrafter"/>
</dbReference>
<dbReference type="EMBL" id="UOEC01000071">
    <property type="protein sequence ID" value="VAV90037.1"/>
    <property type="molecule type" value="Genomic_DNA"/>
</dbReference>
<evidence type="ECO:0000259" key="2">
    <source>
        <dbReference type="Pfam" id="PF00248"/>
    </source>
</evidence>
<protein>
    <submittedName>
        <fullName evidence="3">Oxidoreductase, aldo/keto reductase family</fullName>
    </submittedName>
</protein>
<dbReference type="Pfam" id="PF00248">
    <property type="entry name" value="Aldo_ket_red"/>
    <property type="match status" value="1"/>
</dbReference>
<name>A0A3B0RED6_9ZZZZ</name>
<dbReference type="Gene3D" id="3.20.20.100">
    <property type="entry name" value="NADP-dependent oxidoreductase domain"/>
    <property type="match status" value="1"/>
</dbReference>
<organism evidence="3">
    <name type="scientific">hydrothermal vent metagenome</name>
    <dbReference type="NCBI Taxonomy" id="652676"/>
    <lineage>
        <taxon>unclassified sequences</taxon>
        <taxon>metagenomes</taxon>
        <taxon>ecological metagenomes</taxon>
    </lineage>
</organism>
<evidence type="ECO:0000313" key="3">
    <source>
        <dbReference type="EMBL" id="VAV90037.1"/>
    </source>
</evidence>
<dbReference type="AlphaFoldDB" id="A0A3B0RED6"/>
<dbReference type="SUPFAM" id="SSF51430">
    <property type="entry name" value="NAD(P)-linked oxidoreductase"/>
    <property type="match status" value="1"/>
</dbReference>
<dbReference type="PANTHER" id="PTHR43625">
    <property type="entry name" value="AFLATOXIN B1 ALDEHYDE REDUCTASE"/>
    <property type="match status" value="1"/>
</dbReference>
<gene>
    <name evidence="3" type="ORF">MNBD_ALPHA08-1651</name>
</gene>
<dbReference type="GO" id="GO:0016491">
    <property type="term" value="F:oxidoreductase activity"/>
    <property type="evidence" value="ECO:0007669"/>
    <property type="project" value="UniProtKB-KW"/>
</dbReference>
<keyword evidence="1" id="KW-0560">Oxidoreductase</keyword>
<dbReference type="PANTHER" id="PTHR43625:SF40">
    <property type="entry name" value="ALDO-KETO REDUCTASE YAKC [NADP(+)]"/>
    <property type="match status" value="1"/>
</dbReference>
<dbReference type="InterPro" id="IPR023210">
    <property type="entry name" value="NADP_OxRdtase_dom"/>
</dbReference>